<dbReference type="GO" id="GO:0005524">
    <property type="term" value="F:ATP binding"/>
    <property type="evidence" value="ECO:0007669"/>
    <property type="project" value="InterPro"/>
</dbReference>
<comment type="catalytic activity">
    <reaction evidence="9">
        <text>L-seryl-[protein] + ATP = O-phospho-L-seryl-[protein] + ADP + H(+)</text>
        <dbReference type="Rhea" id="RHEA:17989"/>
        <dbReference type="Rhea" id="RHEA-COMP:9863"/>
        <dbReference type="Rhea" id="RHEA-COMP:11604"/>
        <dbReference type="ChEBI" id="CHEBI:15378"/>
        <dbReference type="ChEBI" id="CHEBI:29999"/>
        <dbReference type="ChEBI" id="CHEBI:30616"/>
        <dbReference type="ChEBI" id="CHEBI:83421"/>
        <dbReference type="ChEBI" id="CHEBI:456216"/>
        <dbReference type="EC" id="2.7.11.1"/>
    </reaction>
</comment>
<evidence type="ECO:0000256" key="4">
    <source>
        <dbReference type="ARBA" id="ARBA00013948"/>
    </source>
</evidence>
<comment type="function">
    <text evidence="1">Component of the EKC/KEOPS complex that is required for the formation of a threonylcarbamoyl group on adenosine at position 37 (t(6)A37) in tRNAs that read codons beginning with adenine. The complex is probably involved in the transfer of the threonylcarbamoyl moiety of threonylcarbamoyl-AMP (TC-AMP) to the N6 group of A37. BUD32 has ATPase activity in the context of the EKC/KEOPS complex and likely plays a supporting role to the catalytic subunit KAE1. The EKC/KEOPS complex also promotes both telomere uncapping and telomere elongation. The complex is required for efficient recruitment of transcriptional coactivators.</text>
</comment>
<evidence type="ECO:0000256" key="2">
    <source>
        <dbReference type="ARBA" id="ARBA00011534"/>
    </source>
</evidence>
<proteinExistence type="predicted"/>
<evidence type="ECO:0000256" key="1">
    <source>
        <dbReference type="ARBA" id="ARBA00003747"/>
    </source>
</evidence>
<dbReference type="Pfam" id="PF00069">
    <property type="entry name" value="Pkinase"/>
    <property type="match status" value="1"/>
</dbReference>
<dbReference type="SUPFAM" id="SSF56112">
    <property type="entry name" value="Protein kinase-like (PK-like)"/>
    <property type="match status" value="1"/>
</dbReference>
<organism evidence="11 12">
    <name type="scientific">Niveomyces insectorum RCEF 264</name>
    <dbReference type="NCBI Taxonomy" id="1081102"/>
    <lineage>
        <taxon>Eukaryota</taxon>
        <taxon>Fungi</taxon>
        <taxon>Dikarya</taxon>
        <taxon>Ascomycota</taxon>
        <taxon>Pezizomycotina</taxon>
        <taxon>Sordariomycetes</taxon>
        <taxon>Hypocreomycetidae</taxon>
        <taxon>Hypocreales</taxon>
        <taxon>Cordycipitaceae</taxon>
        <taxon>Niveomyces</taxon>
    </lineage>
</organism>
<dbReference type="PROSITE" id="PS00109">
    <property type="entry name" value="PROTEIN_KINASE_TYR"/>
    <property type="match status" value="1"/>
</dbReference>
<dbReference type="AlphaFoldDB" id="A0A167WUV3"/>
<feature type="domain" description="Protein kinase" evidence="10">
    <location>
        <begin position="7"/>
        <end position="269"/>
    </location>
</feature>
<dbReference type="GO" id="GO:0004714">
    <property type="term" value="F:transmembrane receptor protein tyrosine kinase activity"/>
    <property type="evidence" value="ECO:0007669"/>
    <property type="project" value="TreeGrafter"/>
</dbReference>
<dbReference type="PANTHER" id="PTHR24416:SF617">
    <property type="entry name" value="RET ONCOGENE, ISOFORM A"/>
    <property type="match status" value="1"/>
</dbReference>
<reference evidence="11 12" key="1">
    <citation type="journal article" date="2016" name="Genome Biol. Evol.">
        <title>Divergent and convergent evolution of fungal pathogenicity.</title>
        <authorList>
            <person name="Shang Y."/>
            <person name="Xiao G."/>
            <person name="Zheng P."/>
            <person name="Cen K."/>
            <person name="Zhan S."/>
            <person name="Wang C."/>
        </authorList>
    </citation>
    <scope>NUCLEOTIDE SEQUENCE [LARGE SCALE GENOMIC DNA]</scope>
    <source>
        <strain evidence="11 12">RCEF 264</strain>
    </source>
</reference>
<sequence>MNGIAPNNPGSIISMGASCFVSYADEATVLKGYEIWVNGRRKSYYERDCEDALSREEVVYRHLGQHPQILRCFGREEVAPGIHSLRLELAPLGNVRQYIRQHSESHVPMRTRLQMCVDISGGLSYIHSKKIQHCDLSCRNFLLFPKLRVKIGDFGGAMIEGHNFRPNVCEESHYELPCRGRKFNERPPIKRELFALGCAIYEVVAWKKPFGELEDEEVEARYDREEFPSLLGIKASHVIWNCWNERYDSAEQVMDALMECMSKKYSENT</sequence>
<keyword evidence="11" id="KW-0418">Kinase</keyword>
<evidence type="ECO:0000256" key="7">
    <source>
        <dbReference type="ARBA" id="ARBA00033194"/>
    </source>
</evidence>
<protein>
    <recommendedName>
        <fullName evidence="5">EKC/KEOPS complex subunit BUD32</fullName>
        <ecNumber evidence="3">2.7.11.1</ecNumber>
    </recommendedName>
    <alternativeName>
        <fullName evidence="6 7">Atypical Serine/threonine protein kinase BUD32</fullName>
    </alternativeName>
    <alternativeName>
        <fullName evidence="4">EKC/KEOPS complex subunit bud32</fullName>
    </alternativeName>
</protein>
<dbReference type="GO" id="GO:0007169">
    <property type="term" value="P:cell surface receptor protein tyrosine kinase signaling pathway"/>
    <property type="evidence" value="ECO:0007669"/>
    <property type="project" value="TreeGrafter"/>
</dbReference>
<evidence type="ECO:0000256" key="3">
    <source>
        <dbReference type="ARBA" id="ARBA00012513"/>
    </source>
</evidence>
<evidence type="ECO:0000256" key="8">
    <source>
        <dbReference type="ARBA" id="ARBA00047899"/>
    </source>
</evidence>
<dbReference type="InterPro" id="IPR008266">
    <property type="entry name" value="Tyr_kinase_AS"/>
</dbReference>
<gene>
    <name evidence="11" type="ORF">SPI_02856</name>
</gene>
<dbReference type="Gene3D" id="1.10.510.10">
    <property type="entry name" value="Transferase(Phosphotransferase) domain 1"/>
    <property type="match status" value="1"/>
</dbReference>
<comment type="catalytic activity">
    <reaction evidence="8">
        <text>L-threonyl-[protein] + ATP = O-phospho-L-threonyl-[protein] + ADP + H(+)</text>
        <dbReference type="Rhea" id="RHEA:46608"/>
        <dbReference type="Rhea" id="RHEA-COMP:11060"/>
        <dbReference type="Rhea" id="RHEA-COMP:11605"/>
        <dbReference type="ChEBI" id="CHEBI:15378"/>
        <dbReference type="ChEBI" id="CHEBI:30013"/>
        <dbReference type="ChEBI" id="CHEBI:30616"/>
        <dbReference type="ChEBI" id="CHEBI:61977"/>
        <dbReference type="ChEBI" id="CHEBI:456216"/>
        <dbReference type="EC" id="2.7.11.1"/>
    </reaction>
</comment>
<keyword evidence="12" id="KW-1185">Reference proteome</keyword>
<comment type="subunit">
    <text evidence="2">Component of the EKC/KEOPS complex composed of at least BUD32, CGI121, GON7, KAE1 and PCC1; the whole complex dimerizes.</text>
</comment>
<name>A0A167WUV3_9HYPO</name>
<dbReference type="PROSITE" id="PS50011">
    <property type="entry name" value="PROTEIN_KINASE_DOM"/>
    <property type="match status" value="1"/>
</dbReference>
<dbReference type="STRING" id="1081102.A0A167WUV3"/>
<evidence type="ECO:0000313" key="12">
    <source>
        <dbReference type="Proteomes" id="UP000076874"/>
    </source>
</evidence>
<evidence type="ECO:0000259" key="10">
    <source>
        <dbReference type="PROSITE" id="PS50011"/>
    </source>
</evidence>
<dbReference type="EC" id="2.7.11.1" evidence="3"/>
<dbReference type="InterPro" id="IPR000719">
    <property type="entry name" value="Prot_kinase_dom"/>
</dbReference>
<comment type="caution">
    <text evidence="11">The sequence shown here is derived from an EMBL/GenBank/DDBJ whole genome shotgun (WGS) entry which is preliminary data.</text>
</comment>
<evidence type="ECO:0000313" key="11">
    <source>
        <dbReference type="EMBL" id="OAA64209.1"/>
    </source>
</evidence>
<dbReference type="GO" id="GO:0004674">
    <property type="term" value="F:protein serine/threonine kinase activity"/>
    <property type="evidence" value="ECO:0007669"/>
    <property type="project" value="UniProtKB-EC"/>
</dbReference>
<dbReference type="Proteomes" id="UP000076874">
    <property type="component" value="Unassembled WGS sequence"/>
</dbReference>
<keyword evidence="11" id="KW-0808">Transferase</keyword>
<dbReference type="InterPro" id="IPR050122">
    <property type="entry name" value="RTK"/>
</dbReference>
<dbReference type="GO" id="GO:0005886">
    <property type="term" value="C:plasma membrane"/>
    <property type="evidence" value="ECO:0007669"/>
    <property type="project" value="TreeGrafter"/>
</dbReference>
<dbReference type="GO" id="GO:0043235">
    <property type="term" value="C:receptor complex"/>
    <property type="evidence" value="ECO:0007669"/>
    <property type="project" value="TreeGrafter"/>
</dbReference>
<dbReference type="PANTHER" id="PTHR24416">
    <property type="entry name" value="TYROSINE-PROTEIN KINASE RECEPTOR"/>
    <property type="match status" value="1"/>
</dbReference>
<dbReference type="InterPro" id="IPR011009">
    <property type="entry name" value="Kinase-like_dom_sf"/>
</dbReference>
<dbReference type="EMBL" id="AZHD01000004">
    <property type="protein sequence ID" value="OAA64209.1"/>
    <property type="molecule type" value="Genomic_DNA"/>
</dbReference>
<evidence type="ECO:0000256" key="9">
    <source>
        <dbReference type="ARBA" id="ARBA00048679"/>
    </source>
</evidence>
<accession>A0A167WUV3</accession>
<dbReference type="OrthoDB" id="4868353at2759"/>
<evidence type="ECO:0000256" key="5">
    <source>
        <dbReference type="ARBA" id="ARBA00019973"/>
    </source>
</evidence>
<evidence type="ECO:0000256" key="6">
    <source>
        <dbReference type="ARBA" id="ARBA00030980"/>
    </source>
</evidence>